<organism evidence="6 7">
    <name type="scientific">Microbacterium foliorum</name>
    <dbReference type="NCBI Taxonomy" id="104336"/>
    <lineage>
        <taxon>Bacteria</taxon>
        <taxon>Bacillati</taxon>
        <taxon>Actinomycetota</taxon>
        <taxon>Actinomycetes</taxon>
        <taxon>Micrococcales</taxon>
        <taxon>Microbacteriaceae</taxon>
        <taxon>Microbacterium</taxon>
    </lineage>
</organism>
<proteinExistence type="predicted"/>
<reference evidence="6 7" key="1">
    <citation type="submission" date="2015-02" db="EMBL/GenBank/DDBJ databases">
        <title>Draft genome sequences of ten Microbacterium spp. with emphasis on heavy metal contaminated environments.</title>
        <authorList>
            <person name="Corretto E."/>
        </authorList>
    </citation>
    <scope>NUCLEOTIDE SEQUENCE [LARGE SCALE GENOMIC DNA]</scope>
    <source>
        <strain evidence="6 7">DSM 12966</strain>
    </source>
</reference>
<evidence type="ECO:0000256" key="4">
    <source>
        <dbReference type="SAM" id="MobiDB-lite"/>
    </source>
</evidence>
<evidence type="ECO:0000256" key="1">
    <source>
        <dbReference type="ARBA" id="ARBA00023015"/>
    </source>
</evidence>
<dbReference type="GeneID" id="94445688"/>
<keyword evidence="7" id="KW-1185">Reference proteome</keyword>
<dbReference type="Proteomes" id="UP000033572">
    <property type="component" value="Unassembled WGS sequence"/>
</dbReference>
<feature type="region of interest" description="Disordered" evidence="4">
    <location>
        <begin position="319"/>
        <end position="348"/>
    </location>
</feature>
<keyword evidence="2" id="KW-0238">DNA-binding</keyword>
<gene>
    <name evidence="6" type="primary">galR</name>
    <name evidence="6" type="ORF">RN50_01178</name>
</gene>
<sequence>MTAMPPPRATMKDVAALAGVSPKTVSNVVTGTTAVSEETRRKVDAAMAQLDFVPNLNARGLRKGRSGIIAVALPDLATAFSAELVHRLVEAAHERGLAVQIEETATDPERERELVSRARAHLVDGLILNPIRLEDSVLKYADRLPPLVVLGEVEQNRADHVRIDSRRAAAEATRHVLSRGATRIAVIGADDDSAVATATSRLRLEGVHDALREAGIARDTALEINPMPWSMTGGAEGVQTLFRRGVAFDAIIALTDSLALGALHALHDHGVSVPDDVIVTGFDDVEFSRYTSPSLTTIAFDRRAFADAALGLLESRMDDRTAPPRSLTLSHHLLERDSTRGTPRGHRP</sequence>
<evidence type="ECO:0000313" key="7">
    <source>
        <dbReference type="Proteomes" id="UP000033572"/>
    </source>
</evidence>
<dbReference type="GO" id="GO:0003700">
    <property type="term" value="F:DNA-binding transcription factor activity"/>
    <property type="evidence" value="ECO:0007669"/>
    <property type="project" value="TreeGrafter"/>
</dbReference>
<name>A0A0F0KQ11_9MICO</name>
<dbReference type="CDD" id="cd06267">
    <property type="entry name" value="PBP1_LacI_sugar_binding-like"/>
    <property type="match status" value="1"/>
</dbReference>
<dbReference type="EMBL" id="JYIU01000037">
    <property type="protein sequence ID" value="KJL23007.1"/>
    <property type="molecule type" value="Genomic_DNA"/>
</dbReference>
<dbReference type="SUPFAM" id="SSF47413">
    <property type="entry name" value="lambda repressor-like DNA-binding domains"/>
    <property type="match status" value="1"/>
</dbReference>
<dbReference type="PANTHER" id="PTHR30146">
    <property type="entry name" value="LACI-RELATED TRANSCRIPTIONAL REPRESSOR"/>
    <property type="match status" value="1"/>
</dbReference>
<accession>A0A0F0KQ11</accession>
<feature type="domain" description="HTH lacI-type" evidence="5">
    <location>
        <begin position="9"/>
        <end position="63"/>
    </location>
</feature>
<comment type="caution">
    <text evidence="6">The sequence shown here is derived from an EMBL/GenBank/DDBJ whole genome shotgun (WGS) entry which is preliminary data.</text>
</comment>
<dbReference type="SMART" id="SM00354">
    <property type="entry name" value="HTH_LACI"/>
    <property type="match status" value="1"/>
</dbReference>
<dbReference type="InterPro" id="IPR010982">
    <property type="entry name" value="Lambda_DNA-bd_dom_sf"/>
</dbReference>
<dbReference type="InterPro" id="IPR046335">
    <property type="entry name" value="LacI/GalR-like_sensor"/>
</dbReference>
<keyword evidence="1" id="KW-0805">Transcription regulation</keyword>
<dbReference type="PANTHER" id="PTHR30146:SF109">
    <property type="entry name" value="HTH-TYPE TRANSCRIPTIONAL REGULATOR GALS"/>
    <property type="match status" value="1"/>
</dbReference>
<dbReference type="Pfam" id="PF13377">
    <property type="entry name" value="Peripla_BP_3"/>
    <property type="match status" value="1"/>
</dbReference>
<dbReference type="KEGG" id="mfol:DXT68_14920"/>
<dbReference type="RefSeq" id="WP_045253586.1">
    <property type="nucleotide sequence ID" value="NZ_CAKKLS010000031.1"/>
</dbReference>
<dbReference type="Gene3D" id="1.10.260.40">
    <property type="entry name" value="lambda repressor-like DNA-binding domains"/>
    <property type="match status" value="1"/>
</dbReference>
<evidence type="ECO:0000259" key="5">
    <source>
        <dbReference type="PROSITE" id="PS50932"/>
    </source>
</evidence>
<keyword evidence="3" id="KW-0804">Transcription</keyword>
<dbReference type="Gene3D" id="3.40.50.2300">
    <property type="match status" value="2"/>
</dbReference>
<dbReference type="InterPro" id="IPR028082">
    <property type="entry name" value="Peripla_BP_I"/>
</dbReference>
<dbReference type="PROSITE" id="PS00356">
    <property type="entry name" value="HTH_LACI_1"/>
    <property type="match status" value="1"/>
</dbReference>
<evidence type="ECO:0000313" key="6">
    <source>
        <dbReference type="EMBL" id="KJL23007.1"/>
    </source>
</evidence>
<dbReference type="InterPro" id="IPR000843">
    <property type="entry name" value="HTH_LacI"/>
</dbReference>
<protein>
    <submittedName>
        <fullName evidence="6">HTH-type transcriptional regulator GalR</fullName>
    </submittedName>
</protein>
<dbReference type="PATRIC" id="fig|104336.4.peg.1207"/>
<evidence type="ECO:0000256" key="3">
    <source>
        <dbReference type="ARBA" id="ARBA00023163"/>
    </source>
</evidence>
<dbReference type="Pfam" id="PF00356">
    <property type="entry name" value="LacI"/>
    <property type="match status" value="1"/>
</dbReference>
<evidence type="ECO:0000256" key="2">
    <source>
        <dbReference type="ARBA" id="ARBA00023125"/>
    </source>
</evidence>
<dbReference type="SUPFAM" id="SSF53822">
    <property type="entry name" value="Periplasmic binding protein-like I"/>
    <property type="match status" value="1"/>
</dbReference>
<dbReference type="GO" id="GO:0000976">
    <property type="term" value="F:transcription cis-regulatory region binding"/>
    <property type="evidence" value="ECO:0007669"/>
    <property type="project" value="TreeGrafter"/>
</dbReference>
<dbReference type="AlphaFoldDB" id="A0A0F0KQ11"/>
<dbReference type="PROSITE" id="PS50932">
    <property type="entry name" value="HTH_LACI_2"/>
    <property type="match status" value="1"/>
</dbReference>
<dbReference type="CDD" id="cd01392">
    <property type="entry name" value="HTH_LacI"/>
    <property type="match status" value="1"/>
</dbReference>